<proteinExistence type="inferred from homology"/>
<feature type="domain" description="3-deoxy-D-manno-octulosonic-acid transferase N-terminal" evidence="11">
    <location>
        <begin position="28"/>
        <end position="194"/>
    </location>
</feature>
<dbReference type="OrthoDB" id="9789797at2"/>
<evidence type="ECO:0000256" key="3">
    <source>
        <dbReference type="ARBA" id="ARBA00012621"/>
    </source>
</evidence>
<keyword evidence="13" id="KW-1185">Reference proteome</keyword>
<dbReference type="AlphaFoldDB" id="A0A1U7D7A5"/>
<evidence type="ECO:0000313" key="12">
    <source>
        <dbReference type="EMBL" id="APX24019.1"/>
    </source>
</evidence>
<evidence type="ECO:0000256" key="8">
    <source>
        <dbReference type="PIRSR" id="PIRSR639901-1"/>
    </source>
</evidence>
<organism evidence="12 13">
    <name type="scientific">Salipiger profundus</name>
    <dbReference type="NCBI Taxonomy" id="1229727"/>
    <lineage>
        <taxon>Bacteria</taxon>
        <taxon>Pseudomonadati</taxon>
        <taxon>Pseudomonadota</taxon>
        <taxon>Alphaproteobacteria</taxon>
        <taxon>Rhodobacterales</taxon>
        <taxon>Roseobacteraceae</taxon>
        <taxon>Salipiger</taxon>
    </lineage>
</organism>
<keyword evidence="10" id="KW-0472">Membrane</keyword>
<reference evidence="12 13" key="1">
    <citation type="submission" date="2016-03" db="EMBL/GenBank/DDBJ databases">
        <title>Deep-sea bacteria in the southern Pacific.</title>
        <authorList>
            <person name="Tang K."/>
        </authorList>
    </citation>
    <scope>NUCLEOTIDE SEQUENCE [LARGE SCALE GENOMIC DNA]</scope>
    <source>
        <strain evidence="12 13">JLT2016</strain>
    </source>
</reference>
<evidence type="ECO:0000313" key="13">
    <source>
        <dbReference type="Proteomes" id="UP000186559"/>
    </source>
</evidence>
<dbReference type="GO" id="GO:0009245">
    <property type="term" value="P:lipid A biosynthetic process"/>
    <property type="evidence" value="ECO:0007669"/>
    <property type="project" value="TreeGrafter"/>
</dbReference>
<evidence type="ECO:0000256" key="4">
    <source>
        <dbReference type="ARBA" id="ARBA00019077"/>
    </source>
</evidence>
<evidence type="ECO:0000256" key="1">
    <source>
        <dbReference type="ARBA" id="ARBA00003394"/>
    </source>
</evidence>
<evidence type="ECO:0000256" key="7">
    <source>
        <dbReference type="ARBA" id="ARBA00049183"/>
    </source>
</evidence>
<dbReference type="InterPro" id="IPR039901">
    <property type="entry name" value="Kdotransferase"/>
</dbReference>
<dbReference type="InterPro" id="IPR038107">
    <property type="entry name" value="Glycos_transf_N_sf"/>
</dbReference>
<feature type="active site" description="Proton acceptor" evidence="8">
    <location>
        <position position="52"/>
    </location>
</feature>
<dbReference type="UniPathway" id="UPA00958"/>
<dbReference type="GO" id="GO:0043842">
    <property type="term" value="F:Kdo transferase activity"/>
    <property type="evidence" value="ECO:0007669"/>
    <property type="project" value="UniProtKB-EC"/>
</dbReference>
<evidence type="ECO:0000256" key="6">
    <source>
        <dbReference type="ARBA" id="ARBA00031445"/>
    </source>
</evidence>
<dbReference type="InterPro" id="IPR007507">
    <property type="entry name" value="Glycos_transf_N"/>
</dbReference>
<dbReference type="PANTHER" id="PTHR42755:SF1">
    <property type="entry name" value="3-DEOXY-D-MANNO-OCTULOSONIC ACID TRANSFERASE, MITOCHONDRIAL-RELATED"/>
    <property type="match status" value="1"/>
</dbReference>
<dbReference type="EC" id="2.4.99.12" evidence="3 10"/>
<comment type="similarity">
    <text evidence="10">Belongs to the glycosyltransferase group 1 family.</text>
</comment>
<feature type="site" description="Transition state stabilizer" evidence="9">
    <location>
        <position position="119"/>
    </location>
</feature>
<dbReference type="GO" id="GO:0009244">
    <property type="term" value="P:lipopolysaccharide core region biosynthetic process"/>
    <property type="evidence" value="ECO:0007669"/>
    <property type="project" value="UniProtKB-UniRule"/>
</dbReference>
<comment type="subcellular location">
    <subcellularLocation>
        <location evidence="10">Cell membrane</location>
    </subcellularLocation>
</comment>
<keyword evidence="5 10" id="KW-0808">Transferase</keyword>
<dbReference type="Gene3D" id="3.40.50.11720">
    <property type="entry name" value="3-Deoxy-D-manno-octulosonic-acid transferase, N-terminal domain"/>
    <property type="match status" value="1"/>
</dbReference>
<dbReference type="Proteomes" id="UP000186559">
    <property type="component" value="Chromosome"/>
</dbReference>
<comment type="function">
    <text evidence="1 10">Involved in lipopolysaccharide (LPS) biosynthesis. Catalyzes the transfer of 3-deoxy-D-manno-octulosonate (Kdo) residue(s) from CMP-Kdo to lipid IV(A), the tetraacyldisaccharide-1,4'-bisphosphate precursor of lipid A.</text>
</comment>
<name>A0A1U7D7A5_9RHOB</name>
<accession>A0A1U7D7A5</accession>
<dbReference type="Pfam" id="PF04413">
    <property type="entry name" value="Glycos_transf_N"/>
    <property type="match status" value="1"/>
</dbReference>
<keyword evidence="12" id="KW-0328">Glycosyltransferase</keyword>
<evidence type="ECO:0000256" key="2">
    <source>
        <dbReference type="ARBA" id="ARBA00004713"/>
    </source>
</evidence>
<evidence type="ECO:0000256" key="10">
    <source>
        <dbReference type="RuleBase" id="RU365103"/>
    </source>
</evidence>
<keyword evidence="10" id="KW-0448">Lipopolysaccharide biosynthesis</keyword>
<sequence>MLLYHLLVSLFAALVLARLALRRDRSGLRQRLARGPATDTPHIWLHAASNGELASARPVIRALQVARPDLPLIVTCNSETGVALAESWGLEARLAPLDLRRVARRMHRRWNVQAHIAMESELWPHRVLTCPGPVFVLGGRLTESTARGWGLFGGLQARLLRRVALLSAQDAGSLERYRAAGLPPGAAGPVVDLKALYSPETRHEAALDAAFPRETTWLAASTHEGEEEVVLAAHRRALEQTPELRLILAPRHPRRGDEIATLIRDHGLTCARRSAGEAPGGAQVYLADTLGEMALLYPLAGRVFIGGTLTDRGGHTPYEPAAYGAALLHGPDVANFHAPFARLDDAGAALRVEDAGSLAAGLLRLATETAQRETGAAAQALLRPEADAATLVAAMLKHLQPRSQSHRSPAQEGDEA</sequence>
<dbReference type="PANTHER" id="PTHR42755">
    <property type="entry name" value="3-DEOXY-MANNO-OCTULOSONATE CYTIDYLYLTRANSFERASE"/>
    <property type="match status" value="1"/>
</dbReference>
<evidence type="ECO:0000256" key="9">
    <source>
        <dbReference type="PIRSR" id="PIRSR639901-2"/>
    </source>
</evidence>
<evidence type="ECO:0000259" key="11">
    <source>
        <dbReference type="Pfam" id="PF04413"/>
    </source>
</evidence>
<dbReference type="KEGG" id="tpro:Ga0080559_TMP3223"/>
<evidence type="ECO:0000256" key="5">
    <source>
        <dbReference type="ARBA" id="ARBA00022679"/>
    </source>
</evidence>
<protein>
    <recommendedName>
        <fullName evidence="4 10">3-deoxy-D-manno-octulosonic acid transferase</fullName>
        <shortName evidence="10">Kdo transferase</shortName>
        <ecNumber evidence="3 10">2.4.99.12</ecNumber>
    </recommendedName>
    <alternativeName>
        <fullName evidence="6 10">Lipid IV(A) 3-deoxy-D-manno-octulosonic acid transferase</fullName>
    </alternativeName>
</protein>
<comment type="catalytic activity">
    <reaction evidence="7 10">
        <text>lipid IVA (E. coli) + CMP-3-deoxy-beta-D-manno-octulosonate = alpha-Kdo-(2-&gt;6)-lipid IVA (E. coli) + CMP + H(+)</text>
        <dbReference type="Rhea" id="RHEA:28066"/>
        <dbReference type="ChEBI" id="CHEBI:15378"/>
        <dbReference type="ChEBI" id="CHEBI:58603"/>
        <dbReference type="ChEBI" id="CHEBI:60364"/>
        <dbReference type="ChEBI" id="CHEBI:60377"/>
        <dbReference type="ChEBI" id="CHEBI:85987"/>
        <dbReference type="EC" id="2.4.99.12"/>
    </reaction>
</comment>
<dbReference type="Gene3D" id="3.40.50.2000">
    <property type="entry name" value="Glycogen Phosphorylase B"/>
    <property type="match status" value="1"/>
</dbReference>
<comment type="pathway">
    <text evidence="2 10">Bacterial outer membrane biogenesis; LPS core biosynthesis.</text>
</comment>
<dbReference type="EMBL" id="CP014796">
    <property type="protein sequence ID" value="APX24019.1"/>
    <property type="molecule type" value="Genomic_DNA"/>
</dbReference>
<gene>
    <name evidence="12" type="ORF">Ga0080559_TMP3223</name>
</gene>
<dbReference type="RefSeq" id="WP_076623954.1">
    <property type="nucleotide sequence ID" value="NZ_BMEW01000001.1"/>
</dbReference>
<keyword evidence="10" id="KW-1003">Cell membrane</keyword>
<feature type="site" description="Transition state stabilizer" evidence="9">
    <location>
        <position position="194"/>
    </location>
</feature>
<dbReference type="GO" id="GO:0005886">
    <property type="term" value="C:plasma membrane"/>
    <property type="evidence" value="ECO:0007669"/>
    <property type="project" value="UniProtKB-SubCell"/>
</dbReference>
<dbReference type="STRING" id="1229727.Ga0080559_TMP3223"/>